<sequence>MAEGRRYSRKVSIVIEQGQVFSERRASRGGDRRRSSVASVQYRKSDGGIENVAFENDSRRESLRPTYIGHSADVRRKSVHYLKRELEIDYHIADWEVLCSRFNTDLNKGIMTKEVVLNREKFGTNQLTPPKKVPLWLKFLKTLIGGFQLLLWVAAILSFIAYGVQYSETGADTPSDNLYLGITVAAVVILLGMFTFYQEYSSGKVMDSFAKLVPTMATVTRDGKMQHVPANDLVVGDVVDIKFGDSIPADIRIIECQGLKVDNSSLTGESEPQSRSPLCSDDNPMETKNLAFFSTNALEGTGRGLVVAVGDKTCIGRIADLASGMDVIDTPIAREVEYFVKIISIAAGVLGVTFFIVSLCMGYGLLDSGIFLVAIIVANVPEGLLVTFTVILALTAKRMAEKNCVVRQLHAVETLGSCSVICSDKTGTLTQNKMTVSHLWYGDKIVDAGLSDDGLPPDFSSDPGFAELSRVAALCSRAKFLSGQENVPVMKRNVNGDASESAILRFSELTLKNVEAYQRQRQKIFEIPFNSSNKWQVSIHEIEGGKLMVEMKGAPERVLNFCTKIRIGNQIHDLNNNWMHKFNDAYNGLGGLGERVIGFCEAPIDAADYPGGFSENEITSLVEQRGMIFTGLISMIDPPRPGVPNAVENCRMAGIKVVMVTGDHPITATAIARKVGIISAGSMTREEKAASMNVGVESIDAESCKAVVVPGHELLEMSTEELDEVLRMHPEIVFARVSPQQKLIIVEGFQRLGYVVAVTGNVDNPVDLTDPHRDGVNDSPALRKADIGVAMGISGSDVSKQAADMILLDDNFSSIVTGCEEGRLIFDNLKKCIAYLLCANISTLSPFLLYIVLQIPDPLGTIQMLAIVLGTDVLPTISLSYEPPEGDIMKRPPRNPKTAKMVTEQLILYTYFVIGMVESVAGMFAYLVVYAHNGFLPDMLMGLSPKWDDDKVTDLRDSYGQEWTFSQRKELEKTGYVAYFCGLLVCQWGNLLVSKCRTSPLYTRLFNNYIVYVAIIGETVVGAFLQYTPGFNYCISFRPLKFAWWLPGLPFTVFIMVFDEFRRFILRRYPQFTWWNKEFLY</sequence>
<dbReference type="Pfam" id="PF00690">
    <property type="entry name" value="Cation_ATPase_N"/>
    <property type="match status" value="1"/>
</dbReference>
<dbReference type="InterPro" id="IPR005775">
    <property type="entry name" value="P-type_ATPase_IIC"/>
</dbReference>
<dbReference type="Gene3D" id="3.40.50.1000">
    <property type="entry name" value="HAD superfamily/HAD-like"/>
    <property type="match status" value="1"/>
</dbReference>
<dbReference type="OrthoDB" id="158672at2759"/>
<keyword evidence="11 18" id="KW-0630">Potassium</keyword>
<comment type="caution">
    <text evidence="20">The sequence shown here is derived from an EMBL/GenBank/DDBJ whole genome shotgun (WGS) entry which is preliminary data.</text>
</comment>
<name>A0A226EC78_FOLCA</name>
<keyword evidence="18" id="KW-0479">Metal-binding</keyword>
<dbReference type="Gene3D" id="1.20.1110.10">
    <property type="entry name" value="Calcium-transporting ATPase, transmembrane domain"/>
    <property type="match status" value="1"/>
</dbReference>
<dbReference type="SFLD" id="SFLDF00027">
    <property type="entry name" value="p-type_atpase"/>
    <property type="match status" value="1"/>
</dbReference>
<dbReference type="InterPro" id="IPR006068">
    <property type="entry name" value="ATPase_P-typ_cation-transptr_C"/>
</dbReference>
<evidence type="ECO:0000256" key="11">
    <source>
        <dbReference type="ARBA" id="ARBA00022958"/>
    </source>
</evidence>
<comment type="function">
    <text evidence="16">This is the catalytic component of the active enzyme, which catalyzes the hydrolysis of ATP coupled with the exchange of sodium and potassium ions across the plasma membrane. This action creates the electrochemical gradient of sodium and potassium ions, providing the energy for active transport of various nutrients.</text>
</comment>
<dbReference type="SUPFAM" id="SSF81653">
    <property type="entry name" value="Calcium ATPase, transduction domain A"/>
    <property type="match status" value="1"/>
</dbReference>
<feature type="transmembrane region" description="Helical" evidence="18">
    <location>
        <begin position="370"/>
        <end position="394"/>
    </location>
</feature>
<dbReference type="GO" id="GO:1902600">
    <property type="term" value="P:proton transmembrane transport"/>
    <property type="evidence" value="ECO:0007669"/>
    <property type="project" value="TreeGrafter"/>
</dbReference>
<evidence type="ECO:0000256" key="6">
    <source>
        <dbReference type="ARBA" id="ARBA00022553"/>
    </source>
</evidence>
<feature type="transmembrane region" description="Helical" evidence="18">
    <location>
        <begin position="1042"/>
        <end position="1058"/>
    </location>
</feature>
<feature type="transmembrane region" description="Helical" evidence="18">
    <location>
        <begin position="906"/>
        <end position="931"/>
    </location>
</feature>
<dbReference type="InterPro" id="IPR050510">
    <property type="entry name" value="Cation_transp_ATPase_P-type"/>
</dbReference>
<keyword evidence="7" id="KW-0739">Sodium transport</keyword>
<dbReference type="Gene3D" id="3.40.1110.10">
    <property type="entry name" value="Calcium-transporting ATPase, cytoplasmic domain N"/>
    <property type="match status" value="1"/>
</dbReference>
<comment type="subcellular location">
    <subcellularLocation>
        <location evidence="1 18">Cell membrane</location>
        <topology evidence="1 18">Multi-pass membrane protein</topology>
    </subcellularLocation>
</comment>
<dbReference type="SUPFAM" id="SSF81665">
    <property type="entry name" value="Calcium ATPase, transmembrane domain M"/>
    <property type="match status" value="1"/>
</dbReference>
<evidence type="ECO:0000259" key="19">
    <source>
        <dbReference type="SMART" id="SM00831"/>
    </source>
</evidence>
<keyword evidence="5 18" id="KW-0633">Potassium transport</keyword>
<dbReference type="InterPro" id="IPR036412">
    <property type="entry name" value="HAD-like_sf"/>
</dbReference>
<evidence type="ECO:0000256" key="17">
    <source>
        <dbReference type="ARBA" id="ARBA00038795"/>
    </source>
</evidence>
<keyword evidence="15 18" id="KW-0472">Membrane</keyword>
<dbReference type="GO" id="GO:1990573">
    <property type="term" value="P:potassium ion import across plasma membrane"/>
    <property type="evidence" value="ECO:0007669"/>
    <property type="project" value="TreeGrafter"/>
</dbReference>
<keyword evidence="7" id="KW-0915">Sodium</keyword>
<keyword evidence="21" id="KW-1185">Reference proteome</keyword>
<evidence type="ECO:0000256" key="8">
    <source>
        <dbReference type="ARBA" id="ARBA00022692"/>
    </source>
</evidence>
<keyword evidence="12" id="KW-1278">Translocase</keyword>
<dbReference type="SMART" id="SM00831">
    <property type="entry name" value="Cation_ATPase_N"/>
    <property type="match status" value="1"/>
</dbReference>
<keyword evidence="3 18" id="KW-0813">Transport</keyword>
<evidence type="ECO:0000313" key="21">
    <source>
        <dbReference type="Proteomes" id="UP000198287"/>
    </source>
</evidence>
<dbReference type="PANTHER" id="PTHR43294:SF21">
    <property type="entry name" value="CATION TRANSPORTING ATPASE"/>
    <property type="match status" value="1"/>
</dbReference>
<keyword evidence="4" id="KW-1003">Cell membrane</keyword>
<dbReference type="GO" id="GO:0005524">
    <property type="term" value="F:ATP binding"/>
    <property type="evidence" value="ECO:0007669"/>
    <property type="project" value="UniProtKB-KW"/>
</dbReference>
<keyword evidence="7" id="KW-0740">Sodium/potassium transport</keyword>
<dbReference type="SFLD" id="SFLDS00003">
    <property type="entry name" value="Haloacid_Dehalogenase"/>
    <property type="match status" value="1"/>
</dbReference>
<evidence type="ECO:0000256" key="13">
    <source>
        <dbReference type="ARBA" id="ARBA00022989"/>
    </source>
</evidence>
<dbReference type="PRINTS" id="PR00121">
    <property type="entry name" value="NAKATPASE"/>
</dbReference>
<dbReference type="GO" id="GO:0036376">
    <property type="term" value="P:sodium ion export across plasma membrane"/>
    <property type="evidence" value="ECO:0007669"/>
    <property type="project" value="TreeGrafter"/>
</dbReference>
<keyword evidence="13 18" id="KW-1133">Transmembrane helix</keyword>
<dbReference type="NCBIfam" id="TIGR01106">
    <property type="entry name" value="ATPase-IIC_X-K"/>
    <property type="match status" value="1"/>
</dbReference>
<dbReference type="InterPro" id="IPR023299">
    <property type="entry name" value="ATPase_P-typ_cyto_dom_N"/>
</dbReference>
<evidence type="ECO:0000256" key="1">
    <source>
        <dbReference type="ARBA" id="ARBA00004651"/>
    </source>
</evidence>
<keyword evidence="14 18" id="KW-0406">Ion transport</keyword>
<dbReference type="SUPFAM" id="SSF56784">
    <property type="entry name" value="HAD-like"/>
    <property type="match status" value="1"/>
</dbReference>
<dbReference type="FunFam" id="2.70.150.10:FF:000003">
    <property type="entry name" value="Sodium/potassium-transporting ATPase subunit alpha"/>
    <property type="match status" value="1"/>
</dbReference>
<dbReference type="GO" id="GO:0006883">
    <property type="term" value="P:intracellular sodium ion homeostasis"/>
    <property type="evidence" value="ECO:0007669"/>
    <property type="project" value="TreeGrafter"/>
</dbReference>
<dbReference type="InterPro" id="IPR044492">
    <property type="entry name" value="P_typ_ATPase_HD_dom"/>
</dbReference>
<evidence type="ECO:0000256" key="4">
    <source>
        <dbReference type="ARBA" id="ARBA00022475"/>
    </source>
</evidence>
<dbReference type="EMBL" id="LNIX01000005">
    <property type="protein sequence ID" value="OXA54637.1"/>
    <property type="molecule type" value="Genomic_DNA"/>
</dbReference>
<keyword evidence="8 18" id="KW-0812">Transmembrane</keyword>
<keyword evidence="10 18" id="KW-0067">ATP-binding</keyword>
<comment type="subunit">
    <text evidence="17">The sodium/potassium-transporting ATPase is composed of a catalytic alpha subunit, an auxiliary non-catalytic beta subunit and an additional regulatory subunit.</text>
</comment>
<dbReference type="GO" id="GO:0016887">
    <property type="term" value="F:ATP hydrolysis activity"/>
    <property type="evidence" value="ECO:0007669"/>
    <property type="project" value="InterPro"/>
</dbReference>
<dbReference type="GO" id="GO:0046872">
    <property type="term" value="F:metal ion binding"/>
    <property type="evidence" value="ECO:0007669"/>
    <property type="project" value="UniProtKB-KW"/>
</dbReference>
<feature type="transmembrane region" description="Helical" evidence="18">
    <location>
        <begin position="178"/>
        <end position="197"/>
    </location>
</feature>
<dbReference type="InterPro" id="IPR001757">
    <property type="entry name" value="P_typ_ATPase"/>
</dbReference>
<organism evidence="20 21">
    <name type="scientific">Folsomia candida</name>
    <name type="common">Springtail</name>
    <dbReference type="NCBI Taxonomy" id="158441"/>
    <lineage>
        <taxon>Eukaryota</taxon>
        <taxon>Metazoa</taxon>
        <taxon>Ecdysozoa</taxon>
        <taxon>Arthropoda</taxon>
        <taxon>Hexapoda</taxon>
        <taxon>Collembola</taxon>
        <taxon>Entomobryomorpha</taxon>
        <taxon>Isotomoidea</taxon>
        <taxon>Isotomidae</taxon>
        <taxon>Proisotominae</taxon>
        <taxon>Folsomia</taxon>
    </lineage>
</organism>
<dbReference type="NCBIfam" id="TIGR01494">
    <property type="entry name" value="ATPase_P-type"/>
    <property type="match status" value="2"/>
</dbReference>
<feature type="domain" description="Cation-transporting P-type ATPase N-terminal" evidence="19">
    <location>
        <begin position="89"/>
        <end position="163"/>
    </location>
</feature>
<dbReference type="SUPFAM" id="SSF81660">
    <property type="entry name" value="Metal cation-transporting ATPase, ATP-binding domain N"/>
    <property type="match status" value="1"/>
</dbReference>
<dbReference type="FunFam" id="3.40.50.1000:FF:000001">
    <property type="entry name" value="Phospholipid-transporting ATPase IC"/>
    <property type="match status" value="1"/>
</dbReference>
<evidence type="ECO:0000256" key="3">
    <source>
        <dbReference type="ARBA" id="ARBA00022448"/>
    </source>
</evidence>
<feature type="transmembrane region" description="Helical" evidence="18">
    <location>
        <begin position="833"/>
        <end position="853"/>
    </location>
</feature>
<dbReference type="Proteomes" id="UP000198287">
    <property type="component" value="Unassembled WGS sequence"/>
</dbReference>
<dbReference type="Pfam" id="PF00122">
    <property type="entry name" value="E1-E2_ATPase"/>
    <property type="match status" value="1"/>
</dbReference>
<dbReference type="GO" id="GO:0030007">
    <property type="term" value="P:intracellular potassium ion homeostasis"/>
    <property type="evidence" value="ECO:0007669"/>
    <property type="project" value="TreeGrafter"/>
</dbReference>
<evidence type="ECO:0000256" key="7">
    <source>
        <dbReference type="ARBA" id="ARBA00022607"/>
    </source>
</evidence>
<accession>A0A226EC78</accession>
<evidence type="ECO:0000256" key="12">
    <source>
        <dbReference type="ARBA" id="ARBA00022967"/>
    </source>
</evidence>
<comment type="similarity">
    <text evidence="2 18">Belongs to the cation transport ATPase (P-type) (TC 3.A.3) family. Type IIC subfamily.</text>
</comment>
<evidence type="ECO:0000256" key="14">
    <source>
        <dbReference type="ARBA" id="ARBA00023065"/>
    </source>
</evidence>
<dbReference type="STRING" id="158441.A0A226EC78"/>
<dbReference type="FunFam" id="3.40.50.1000:FF:000083">
    <property type="entry name" value="Sodium/potassium-transporting ATPase subunit alpha"/>
    <property type="match status" value="1"/>
</dbReference>
<dbReference type="InterPro" id="IPR023214">
    <property type="entry name" value="HAD_sf"/>
</dbReference>
<feature type="transmembrane region" description="Helical" evidence="18">
    <location>
        <begin position="1005"/>
        <end position="1027"/>
    </location>
</feature>
<dbReference type="PANTHER" id="PTHR43294">
    <property type="entry name" value="SODIUM/POTASSIUM-TRANSPORTING ATPASE SUBUNIT ALPHA"/>
    <property type="match status" value="1"/>
</dbReference>
<dbReference type="InterPro" id="IPR008250">
    <property type="entry name" value="ATPase_P-typ_transduc_dom_A_sf"/>
</dbReference>
<dbReference type="PROSITE" id="PS00154">
    <property type="entry name" value="ATPASE_E1_E2"/>
    <property type="match status" value="1"/>
</dbReference>
<dbReference type="Pfam" id="PF00689">
    <property type="entry name" value="Cation_ATPase_C"/>
    <property type="match status" value="1"/>
</dbReference>
<gene>
    <name evidence="20" type="ORF">Fcan01_10961</name>
</gene>
<evidence type="ECO:0000256" key="5">
    <source>
        <dbReference type="ARBA" id="ARBA00022538"/>
    </source>
</evidence>
<dbReference type="GO" id="GO:0005886">
    <property type="term" value="C:plasma membrane"/>
    <property type="evidence" value="ECO:0007669"/>
    <property type="project" value="UniProtKB-SubCell"/>
</dbReference>
<dbReference type="InterPro" id="IPR059000">
    <property type="entry name" value="ATPase_P-type_domA"/>
</dbReference>
<keyword evidence="9 18" id="KW-0547">Nucleotide-binding</keyword>
<evidence type="ECO:0000256" key="15">
    <source>
        <dbReference type="ARBA" id="ARBA00023136"/>
    </source>
</evidence>
<dbReference type="GO" id="GO:0005391">
    <property type="term" value="F:P-type sodium:potassium-exchanging transporter activity"/>
    <property type="evidence" value="ECO:0007669"/>
    <property type="project" value="TreeGrafter"/>
</dbReference>
<dbReference type="InterPro" id="IPR018303">
    <property type="entry name" value="ATPase_P-typ_P_site"/>
</dbReference>
<evidence type="ECO:0000256" key="2">
    <source>
        <dbReference type="ARBA" id="ARBA00006934"/>
    </source>
</evidence>
<dbReference type="InterPro" id="IPR023298">
    <property type="entry name" value="ATPase_P-typ_TM_dom_sf"/>
</dbReference>
<dbReference type="InterPro" id="IPR004014">
    <property type="entry name" value="ATPase_P-typ_cation-transptr_N"/>
</dbReference>
<keyword evidence="6" id="KW-0597">Phosphoprotein</keyword>
<proteinExistence type="inferred from homology"/>
<dbReference type="FunFam" id="1.20.1110.10:FF:000095">
    <property type="entry name" value="Sodium/potassium-transporting ATPase subunit alpha-1"/>
    <property type="match status" value="1"/>
</dbReference>
<dbReference type="Gene3D" id="2.70.150.10">
    <property type="entry name" value="Calcium-transporting ATPase, cytoplasmic transduction domain A"/>
    <property type="match status" value="1"/>
</dbReference>
<dbReference type="Pfam" id="PF13246">
    <property type="entry name" value="Cation_ATPase"/>
    <property type="match status" value="1"/>
</dbReference>
<protein>
    <recommendedName>
        <fullName evidence="18">Sodium/potassium-transporting ATPase subunit alpha</fullName>
    </recommendedName>
</protein>
<evidence type="ECO:0000313" key="20">
    <source>
        <dbReference type="EMBL" id="OXA54637.1"/>
    </source>
</evidence>
<feature type="transmembrane region" description="Helical" evidence="18">
    <location>
        <begin position="859"/>
        <end position="881"/>
    </location>
</feature>
<dbReference type="AlphaFoldDB" id="A0A226EC78"/>
<feature type="transmembrane region" description="Helical" evidence="18">
    <location>
        <begin position="976"/>
        <end position="993"/>
    </location>
</feature>
<feature type="transmembrane region" description="Helical" evidence="18">
    <location>
        <begin position="342"/>
        <end position="364"/>
    </location>
</feature>
<evidence type="ECO:0000256" key="10">
    <source>
        <dbReference type="ARBA" id="ARBA00022840"/>
    </source>
</evidence>
<evidence type="ECO:0000256" key="16">
    <source>
        <dbReference type="ARBA" id="ARBA00037422"/>
    </source>
</evidence>
<dbReference type="PRINTS" id="PR00119">
    <property type="entry name" value="CATATPASE"/>
</dbReference>
<evidence type="ECO:0000256" key="18">
    <source>
        <dbReference type="RuleBase" id="RU362084"/>
    </source>
</evidence>
<feature type="transmembrane region" description="Helical" evidence="18">
    <location>
        <begin position="142"/>
        <end position="166"/>
    </location>
</feature>
<evidence type="ECO:0000256" key="9">
    <source>
        <dbReference type="ARBA" id="ARBA00022741"/>
    </source>
</evidence>
<reference evidence="20 21" key="1">
    <citation type="submission" date="2015-12" db="EMBL/GenBank/DDBJ databases">
        <title>The genome of Folsomia candida.</title>
        <authorList>
            <person name="Faddeeva A."/>
            <person name="Derks M.F."/>
            <person name="Anvar Y."/>
            <person name="Smit S."/>
            <person name="Van Straalen N."/>
            <person name="Roelofs D."/>
        </authorList>
    </citation>
    <scope>NUCLEOTIDE SEQUENCE [LARGE SCALE GENOMIC DNA]</scope>
    <source>
        <strain evidence="20 21">VU population</strain>
        <tissue evidence="20">Whole body</tissue>
    </source>
</reference>
<dbReference type="SFLD" id="SFLDG00002">
    <property type="entry name" value="C1.7:_P-type_atpase_like"/>
    <property type="match status" value="1"/>
</dbReference>